<name>A0A9W6FFX6_9FIRM</name>
<proteinExistence type="predicted"/>
<protein>
    <submittedName>
        <fullName evidence="1">Uncharacterized protein</fullName>
    </submittedName>
</protein>
<comment type="caution">
    <text evidence="1">The sequence shown here is derived from an EMBL/GenBank/DDBJ whole genome shotgun (WGS) entry which is preliminary data.</text>
</comment>
<evidence type="ECO:0000313" key="2">
    <source>
        <dbReference type="Proteomes" id="UP001145094"/>
    </source>
</evidence>
<gene>
    <name evidence="1" type="ORF">Selli2_21810</name>
</gene>
<dbReference type="EMBL" id="BSCH01000013">
    <property type="protein sequence ID" value="GLG90754.1"/>
    <property type="molecule type" value="Genomic_DNA"/>
</dbReference>
<reference evidence="1" key="1">
    <citation type="submission" date="2022-11" db="EMBL/GenBank/DDBJ databases">
        <title>Draft genome sequence of Sellimonas catena strain 18CBH55.</title>
        <authorList>
            <person name="Hisatomi A."/>
            <person name="Ohkuma M."/>
            <person name="Sakamoto M."/>
        </authorList>
    </citation>
    <scope>NUCLEOTIDE SEQUENCE</scope>
    <source>
        <strain evidence="1">18CBH55</strain>
    </source>
</reference>
<sequence length="64" mass="7446">MGAAWAMSKHYFPLVTVPYDRLNKTPLMGMQMRKLISIDDLSVIYDELHRCGVLVEYQTADFHK</sequence>
<organism evidence="1 2">
    <name type="scientific">Sellimonas catena</name>
    <dbReference type="NCBI Taxonomy" id="2994035"/>
    <lineage>
        <taxon>Bacteria</taxon>
        <taxon>Bacillati</taxon>
        <taxon>Bacillota</taxon>
        <taxon>Clostridia</taxon>
        <taxon>Lachnospirales</taxon>
        <taxon>Lachnospiraceae</taxon>
        <taxon>Sellimonas</taxon>
    </lineage>
</organism>
<accession>A0A9W6FFX6</accession>
<evidence type="ECO:0000313" key="1">
    <source>
        <dbReference type="EMBL" id="GLG90754.1"/>
    </source>
</evidence>
<reference evidence="1" key="3">
    <citation type="journal article" date="2023" name="Int. J. Syst. Evol. Microbiol.">
        <title>Sellimonas catena sp. nov., isolated from human faeces.</title>
        <authorList>
            <person name="Hisatomi A."/>
            <person name="Ohkuma M."/>
            <person name="Sakamoto M."/>
        </authorList>
    </citation>
    <scope>NUCLEOTIDE SEQUENCE</scope>
    <source>
        <strain evidence="1">18CBH55</strain>
    </source>
</reference>
<reference evidence="1" key="2">
    <citation type="submission" date="2022-11" db="EMBL/GenBank/DDBJ databases">
        <title>Draft genome sequence of Sellimonas catena strain 18CBH55.</title>
        <authorList>
            <person name="Atsushi H."/>
            <person name="Moriya O."/>
            <person name="Mitsuo S."/>
        </authorList>
    </citation>
    <scope>NUCLEOTIDE SEQUENCE</scope>
    <source>
        <strain evidence="1">18CBH55</strain>
    </source>
</reference>
<dbReference type="Proteomes" id="UP001145094">
    <property type="component" value="Unassembled WGS sequence"/>
</dbReference>
<dbReference type="AlphaFoldDB" id="A0A9W6FFX6"/>